<evidence type="ECO:0000313" key="1">
    <source>
        <dbReference type="EMBL" id="KWX77349.1"/>
    </source>
</evidence>
<organism evidence="1 2">
    <name type="scientific">Paenibacillus riograndensis</name>
    <dbReference type="NCBI Taxonomy" id="483937"/>
    <lineage>
        <taxon>Bacteria</taxon>
        <taxon>Bacillati</taxon>
        <taxon>Bacillota</taxon>
        <taxon>Bacilli</taxon>
        <taxon>Bacillales</taxon>
        <taxon>Paenibacillaceae</taxon>
        <taxon>Paenibacillus</taxon>
        <taxon>Paenibacillus sonchi group</taxon>
    </lineage>
</organism>
<comment type="caution">
    <text evidence="1">The sequence shown here is derived from an EMBL/GenBank/DDBJ whole genome shotgun (WGS) entry which is preliminary data.</text>
</comment>
<dbReference type="PATRIC" id="fig|483937.3.peg.2545"/>
<sequence length="68" mass="7366">MWEIGSYKGSNNSKACVLLVIQGAQAFFTVQELKNTKIADDLKVAGDTGGALGFICSMKRTRSLRVVQ</sequence>
<evidence type="ECO:0000313" key="2">
    <source>
        <dbReference type="Proteomes" id="UP000070475"/>
    </source>
</evidence>
<dbReference type="AlphaFoldDB" id="A0A132U168"/>
<protein>
    <submittedName>
        <fullName evidence="1">Uncharacterized protein</fullName>
    </submittedName>
</protein>
<name>A0A132U168_9BACL</name>
<reference evidence="1 2" key="1">
    <citation type="submission" date="2015-08" db="EMBL/GenBank/DDBJ databases">
        <title>Genomes of Paenibacillus riograndensis.</title>
        <authorList>
            <person name="Sant'Anna F.H."/>
            <person name="Souza R."/>
            <person name="Ambrosini A."/>
            <person name="Bach E."/>
            <person name="Fernandes G."/>
            <person name="Balsanelli E."/>
            <person name="Baura V.A."/>
            <person name="Pedrosa F.O."/>
            <person name="Souza E.M."/>
            <person name="Passaglia L."/>
        </authorList>
    </citation>
    <scope>NUCLEOTIDE SEQUENCE [LARGE SCALE GENOMIC DNA]</scope>
    <source>
        <strain evidence="1 2">CAS34</strain>
    </source>
</reference>
<keyword evidence="2" id="KW-1185">Reference proteome</keyword>
<gene>
    <name evidence="1" type="ORF">AMQ84_12735</name>
</gene>
<proteinExistence type="predicted"/>
<dbReference type="Proteomes" id="UP000070475">
    <property type="component" value="Unassembled WGS sequence"/>
</dbReference>
<accession>A0A132U168</accession>
<dbReference type="EMBL" id="LIRB01000126">
    <property type="protein sequence ID" value="KWX77349.1"/>
    <property type="molecule type" value="Genomic_DNA"/>
</dbReference>